<dbReference type="Proteomes" id="UP000609802">
    <property type="component" value="Unassembled WGS sequence"/>
</dbReference>
<dbReference type="SUPFAM" id="SSF51735">
    <property type="entry name" value="NAD(P)-binding Rossmann-fold domains"/>
    <property type="match status" value="1"/>
</dbReference>
<sequence length="285" mass="31997">MTKRVLILGASGKVGRHSARAFEAAGWDVRRYNRGRDDMGQAARGCDVIVNGMNPRNYHNWAGTLPRITKQVIAAAKSAHATVILPGNVYHFGDTAGLWSETIPPNPVSRKGAIRLQMEQDYAASGVQTIVLRAGNFMDPDHQDCPMSQVFLRRIKRNKVTVPGAIDTMQAMCFLPDWARAAVALAEMRGELGAFEDVPFAGHTLTARDIRDGLEHILEQKLKFARFPWWLFTLTAPVWEFAREMNEMRYLWTTDHALSDTRLLQLLPDFAVTPLDSVLRQMLPV</sequence>
<reference evidence="2" key="1">
    <citation type="journal article" date="2019" name="Int. J. Syst. Evol. Microbiol.">
        <title>The Global Catalogue of Microorganisms (GCM) 10K type strain sequencing project: providing services to taxonomists for standard genome sequencing and annotation.</title>
        <authorList>
            <consortium name="The Broad Institute Genomics Platform"/>
            <consortium name="The Broad Institute Genome Sequencing Center for Infectious Disease"/>
            <person name="Wu L."/>
            <person name="Ma J."/>
        </authorList>
    </citation>
    <scope>NUCLEOTIDE SEQUENCE [LARGE SCALE GENOMIC DNA]</scope>
    <source>
        <strain evidence="2">KCTC 42443</strain>
    </source>
</reference>
<organism evidence="1 2">
    <name type="scientific">Aliiroseovarius zhejiangensis</name>
    <dbReference type="NCBI Taxonomy" id="1632025"/>
    <lineage>
        <taxon>Bacteria</taxon>
        <taxon>Pseudomonadati</taxon>
        <taxon>Pseudomonadota</taxon>
        <taxon>Alphaproteobacteria</taxon>
        <taxon>Rhodobacterales</taxon>
        <taxon>Paracoccaceae</taxon>
        <taxon>Aliiroseovarius</taxon>
    </lineage>
</organism>
<evidence type="ECO:0000313" key="1">
    <source>
        <dbReference type="EMBL" id="GHE90759.1"/>
    </source>
</evidence>
<proteinExistence type="predicted"/>
<keyword evidence="2" id="KW-1185">Reference proteome</keyword>
<accession>A0ABQ3IPS4</accession>
<gene>
    <name evidence="1" type="ORF">GCM10016455_08960</name>
</gene>
<protein>
    <recommendedName>
        <fullName evidence="3">Epimerase</fullName>
    </recommendedName>
</protein>
<dbReference type="Gene3D" id="3.40.50.720">
    <property type="entry name" value="NAD(P)-binding Rossmann-like Domain"/>
    <property type="match status" value="1"/>
</dbReference>
<evidence type="ECO:0000313" key="2">
    <source>
        <dbReference type="Proteomes" id="UP000609802"/>
    </source>
</evidence>
<dbReference type="EMBL" id="BNCH01000001">
    <property type="protein sequence ID" value="GHE90759.1"/>
    <property type="molecule type" value="Genomic_DNA"/>
</dbReference>
<evidence type="ECO:0008006" key="3">
    <source>
        <dbReference type="Google" id="ProtNLM"/>
    </source>
</evidence>
<name>A0ABQ3IPS4_9RHOB</name>
<comment type="caution">
    <text evidence="1">The sequence shown here is derived from an EMBL/GenBank/DDBJ whole genome shotgun (WGS) entry which is preliminary data.</text>
</comment>
<dbReference type="RefSeq" id="WP_191285241.1">
    <property type="nucleotide sequence ID" value="NZ_BNCH01000001.1"/>
</dbReference>
<dbReference type="InterPro" id="IPR036291">
    <property type="entry name" value="NAD(P)-bd_dom_sf"/>
</dbReference>